<reference evidence="2" key="1">
    <citation type="submission" date="2016-11" db="EMBL/GenBank/DDBJ databases">
        <authorList>
            <person name="Varghese N."/>
            <person name="Submissions S."/>
        </authorList>
    </citation>
    <scope>NUCLEOTIDE SEQUENCE [LARGE SCALE GENOMIC DNA]</scope>
    <source>
        <strain evidence="2">DSM 16579</strain>
    </source>
</reference>
<sequence>MIIIALLKHFSSCFERYKTRRKLSALSHDLRKDLGIMQDSFEAEVGKGNLFTLIKELSAFLKVEAVKKSRVQGE</sequence>
<dbReference type="EMBL" id="FQVF01000016">
    <property type="protein sequence ID" value="SHG13432.1"/>
    <property type="molecule type" value="Genomic_DNA"/>
</dbReference>
<dbReference type="Proteomes" id="UP000184517">
    <property type="component" value="Unassembled WGS sequence"/>
</dbReference>
<gene>
    <name evidence="1" type="ORF">SAMN02745753_03329</name>
</gene>
<dbReference type="AlphaFoldDB" id="A0A1M5HC99"/>
<protein>
    <submittedName>
        <fullName evidence="1">Uncharacterized protein</fullName>
    </submittedName>
</protein>
<organism evidence="1 2">
    <name type="scientific">Marinomonas polaris DSM 16579</name>
    <dbReference type="NCBI Taxonomy" id="1122206"/>
    <lineage>
        <taxon>Bacteria</taxon>
        <taxon>Pseudomonadati</taxon>
        <taxon>Pseudomonadota</taxon>
        <taxon>Gammaproteobacteria</taxon>
        <taxon>Oceanospirillales</taxon>
        <taxon>Oceanospirillaceae</taxon>
        <taxon>Marinomonas</taxon>
    </lineage>
</organism>
<proteinExistence type="predicted"/>
<dbReference type="OrthoDB" id="6106791at2"/>
<accession>A0A1M5HC99</accession>
<evidence type="ECO:0000313" key="2">
    <source>
        <dbReference type="Proteomes" id="UP000184517"/>
    </source>
</evidence>
<name>A0A1M5HC99_9GAMM</name>
<dbReference type="RefSeq" id="WP_072840798.1">
    <property type="nucleotide sequence ID" value="NZ_FQVF01000016.1"/>
</dbReference>
<evidence type="ECO:0000313" key="1">
    <source>
        <dbReference type="EMBL" id="SHG13432.1"/>
    </source>
</evidence>
<keyword evidence="2" id="KW-1185">Reference proteome</keyword>
<dbReference type="STRING" id="1122206.SAMN02745753_03329"/>